<feature type="transmembrane region" description="Helical" evidence="1">
    <location>
        <begin position="78"/>
        <end position="99"/>
    </location>
</feature>
<keyword evidence="1" id="KW-0472">Membrane</keyword>
<dbReference type="EMBL" id="KZ824494">
    <property type="protein sequence ID" value="RAK95389.1"/>
    <property type="molecule type" value="Genomic_DNA"/>
</dbReference>
<keyword evidence="3" id="KW-1185">Reference proteome</keyword>
<dbReference type="AlphaFoldDB" id="A0A395GIW5"/>
<reference evidence="2 3" key="1">
    <citation type="submission" date="2018-02" db="EMBL/GenBank/DDBJ databases">
        <title>The genomes of Aspergillus section Nigri reveals drivers in fungal speciation.</title>
        <authorList>
            <consortium name="DOE Joint Genome Institute"/>
            <person name="Vesth T.C."/>
            <person name="Nybo J."/>
            <person name="Theobald S."/>
            <person name="Brandl J."/>
            <person name="Frisvad J.C."/>
            <person name="Nielsen K.F."/>
            <person name="Lyhne E.K."/>
            <person name="Kogle M.E."/>
            <person name="Kuo A."/>
            <person name="Riley R."/>
            <person name="Clum A."/>
            <person name="Nolan M."/>
            <person name="Lipzen A."/>
            <person name="Salamov A."/>
            <person name="Henrissat B."/>
            <person name="Wiebenga A."/>
            <person name="De vries R.P."/>
            <person name="Grigoriev I.V."/>
            <person name="Mortensen U.H."/>
            <person name="Andersen M.R."/>
            <person name="Baker S.E."/>
        </authorList>
    </citation>
    <scope>NUCLEOTIDE SEQUENCE [LARGE SCALE GENOMIC DNA]</scope>
    <source>
        <strain evidence="2 3">CBS 121593</strain>
    </source>
</reference>
<dbReference type="Proteomes" id="UP000249402">
    <property type="component" value="Unassembled WGS sequence"/>
</dbReference>
<feature type="transmembrane region" description="Helical" evidence="1">
    <location>
        <begin position="111"/>
        <end position="131"/>
    </location>
</feature>
<dbReference type="GeneID" id="37219638"/>
<dbReference type="VEuPathDB" id="FungiDB:BO80DRAFT_264543"/>
<keyword evidence="1" id="KW-0812">Transmembrane</keyword>
<gene>
    <name evidence="2" type="ORF">BO80DRAFT_264543</name>
</gene>
<accession>A0A395GIW5</accession>
<proteinExistence type="predicted"/>
<protein>
    <submittedName>
        <fullName evidence="2">Uncharacterized protein</fullName>
    </submittedName>
</protein>
<evidence type="ECO:0000313" key="3">
    <source>
        <dbReference type="Proteomes" id="UP000249402"/>
    </source>
</evidence>
<dbReference type="OrthoDB" id="10463230at2759"/>
<name>A0A395GIW5_9EURO</name>
<keyword evidence="1" id="KW-1133">Transmembrane helix</keyword>
<organism evidence="2 3">
    <name type="scientific">Aspergillus ibericus CBS 121593</name>
    <dbReference type="NCBI Taxonomy" id="1448316"/>
    <lineage>
        <taxon>Eukaryota</taxon>
        <taxon>Fungi</taxon>
        <taxon>Dikarya</taxon>
        <taxon>Ascomycota</taxon>
        <taxon>Pezizomycotina</taxon>
        <taxon>Eurotiomycetes</taxon>
        <taxon>Eurotiomycetidae</taxon>
        <taxon>Eurotiales</taxon>
        <taxon>Aspergillaceae</taxon>
        <taxon>Aspergillus</taxon>
        <taxon>Aspergillus subgen. Circumdati</taxon>
    </lineage>
</organism>
<evidence type="ECO:0000313" key="2">
    <source>
        <dbReference type="EMBL" id="RAK95389.1"/>
    </source>
</evidence>
<sequence length="134" mass="14767">MMVSTTDRVSQLSLGKSAGVQARQVRVTLIRPPLRFLFRIGILPQYTSVALGTRHAGCKTLGLYSTFPMALNTFSPVFFVPLWSVIPPVMVFVASFCCTRSRRYRVISPNSFHAGVIGWFGLICLASHSLGSDK</sequence>
<dbReference type="RefSeq" id="XP_025569717.1">
    <property type="nucleotide sequence ID" value="XM_025714773.1"/>
</dbReference>
<evidence type="ECO:0000256" key="1">
    <source>
        <dbReference type="SAM" id="Phobius"/>
    </source>
</evidence>